<comment type="caution">
    <text evidence="2">The sequence shown here is derived from an EMBL/GenBank/DDBJ whole genome shotgun (WGS) entry which is preliminary data.</text>
</comment>
<organism evidence="2 3">
    <name type="scientific">Streptococcus loxodontisalivarius</name>
    <dbReference type="NCBI Taxonomy" id="1349415"/>
    <lineage>
        <taxon>Bacteria</taxon>
        <taxon>Bacillati</taxon>
        <taxon>Bacillota</taxon>
        <taxon>Bacilli</taxon>
        <taxon>Lactobacillales</taxon>
        <taxon>Streptococcaceae</taxon>
        <taxon>Streptococcus</taxon>
    </lineage>
</organism>
<accession>A0ABS2PVZ2</accession>
<dbReference type="CDD" id="cd04301">
    <property type="entry name" value="NAT_SF"/>
    <property type="match status" value="1"/>
</dbReference>
<sequence length="173" mass="19654">MAEQEVLFGEAEVSDAKALLDFLDKVGEQSDFIDIDESGMQMSLAQMEESLSYRLESTNNICLIAKLGERVIAMLNVAADFREQTRHIGDIFIVVDKDYWGYGLGQTLMDLCLDWAQETEDISRLELTVQARNERAVHVYQKFGFEIEGVKKRGAKLKDGEFLDVYLMGKLID</sequence>
<dbReference type="SUPFAM" id="SSF55729">
    <property type="entry name" value="Acyl-CoA N-acyltransferases (Nat)"/>
    <property type="match status" value="1"/>
</dbReference>
<name>A0ABS2PVZ2_9STRE</name>
<dbReference type="InterPro" id="IPR016181">
    <property type="entry name" value="Acyl_CoA_acyltransferase"/>
</dbReference>
<evidence type="ECO:0000313" key="2">
    <source>
        <dbReference type="EMBL" id="MBM7643462.1"/>
    </source>
</evidence>
<evidence type="ECO:0000313" key="3">
    <source>
        <dbReference type="Proteomes" id="UP000697472"/>
    </source>
</evidence>
<feature type="domain" description="N-acetyltransferase" evidence="1">
    <location>
        <begin position="6"/>
        <end position="173"/>
    </location>
</feature>
<dbReference type="PANTHER" id="PTHR43415:SF3">
    <property type="entry name" value="GNAT-FAMILY ACETYLTRANSFERASE"/>
    <property type="match status" value="1"/>
</dbReference>
<proteinExistence type="predicted"/>
<dbReference type="PANTHER" id="PTHR43415">
    <property type="entry name" value="SPERMIDINE N(1)-ACETYLTRANSFERASE"/>
    <property type="match status" value="1"/>
</dbReference>
<dbReference type="InterPro" id="IPR000182">
    <property type="entry name" value="GNAT_dom"/>
</dbReference>
<protein>
    <submittedName>
        <fullName evidence="2">RimJ/RimL family protein N-acetyltransferase</fullName>
    </submittedName>
</protein>
<dbReference type="RefSeq" id="WP_205010314.1">
    <property type="nucleotide sequence ID" value="NZ_JAFBEH010000045.1"/>
</dbReference>
<dbReference type="PROSITE" id="PS51186">
    <property type="entry name" value="GNAT"/>
    <property type="match status" value="1"/>
</dbReference>
<dbReference type="EMBL" id="JAFBEH010000045">
    <property type="protein sequence ID" value="MBM7643462.1"/>
    <property type="molecule type" value="Genomic_DNA"/>
</dbReference>
<dbReference type="Pfam" id="PF00583">
    <property type="entry name" value="Acetyltransf_1"/>
    <property type="match status" value="1"/>
</dbReference>
<dbReference type="Gene3D" id="3.40.630.30">
    <property type="match status" value="1"/>
</dbReference>
<reference evidence="2 3" key="1">
    <citation type="submission" date="2021-01" db="EMBL/GenBank/DDBJ databases">
        <title>Genomic Encyclopedia of Type Strains, Phase IV (KMG-IV): sequencing the most valuable type-strain genomes for metagenomic binning, comparative biology and taxonomic classification.</title>
        <authorList>
            <person name="Goeker M."/>
        </authorList>
    </citation>
    <scope>NUCLEOTIDE SEQUENCE [LARGE SCALE GENOMIC DNA]</scope>
    <source>
        <strain evidence="2 3">DSM 27382</strain>
    </source>
</reference>
<evidence type="ECO:0000259" key="1">
    <source>
        <dbReference type="PROSITE" id="PS51186"/>
    </source>
</evidence>
<keyword evidence="3" id="KW-1185">Reference proteome</keyword>
<dbReference type="Proteomes" id="UP000697472">
    <property type="component" value="Unassembled WGS sequence"/>
</dbReference>
<gene>
    <name evidence="2" type="ORF">JOC28_001772</name>
</gene>